<evidence type="ECO:0000259" key="2">
    <source>
        <dbReference type="Pfam" id="PF20171"/>
    </source>
</evidence>
<dbReference type="InterPro" id="IPR046801">
    <property type="entry name" value="OpcA_G6PD_N"/>
</dbReference>
<feature type="domain" description="Glucose-6-phosphate dehydrogenase assembly protein OpcA C-terminal" evidence="2">
    <location>
        <begin position="163"/>
        <end position="292"/>
    </location>
</feature>
<reference evidence="3 4" key="1">
    <citation type="submission" date="2017-07" db="EMBL/GenBank/DDBJ databases">
        <title>Draft whole genome sequences of clinical Proprionibacteriaceae strains.</title>
        <authorList>
            <person name="Bernier A.-M."/>
            <person name="Bernard K."/>
            <person name="Domingo M.-C."/>
        </authorList>
    </citation>
    <scope>NUCLEOTIDE SEQUENCE [LARGE SCALE GENOMIC DNA]</scope>
    <source>
        <strain evidence="3 4">NML 150081</strain>
    </source>
</reference>
<dbReference type="Pfam" id="PF10128">
    <property type="entry name" value="OpcA_G6PD_assem"/>
    <property type="match status" value="1"/>
</dbReference>
<protein>
    <submittedName>
        <fullName evidence="3">Oxidoreductase</fullName>
    </submittedName>
</protein>
<evidence type="ECO:0000313" key="4">
    <source>
        <dbReference type="Proteomes" id="UP000216300"/>
    </source>
</evidence>
<evidence type="ECO:0000313" key="3">
    <source>
        <dbReference type="EMBL" id="OYN89869.1"/>
    </source>
</evidence>
<dbReference type="InterPro" id="IPR046802">
    <property type="entry name" value="OpcA_G6PD_C"/>
</dbReference>
<accession>A0A255EEA3</accession>
<dbReference type="InterPro" id="IPR004555">
    <property type="entry name" value="G6PDH_assembly_OpcA"/>
</dbReference>
<dbReference type="Proteomes" id="UP000216300">
    <property type="component" value="Unassembled WGS sequence"/>
</dbReference>
<name>A0A255EEA3_9ACTN</name>
<dbReference type="Pfam" id="PF20171">
    <property type="entry name" value="OpcA_G6PD_C"/>
    <property type="match status" value="1"/>
</dbReference>
<gene>
    <name evidence="3" type="ORF">CGZ91_10205</name>
</gene>
<dbReference type="EMBL" id="NMVJ01000008">
    <property type="protein sequence ID" value="OYN89869.1"/>
    <property type="molecule type" value="Genomic_DNA"/>
</dbReference>
<evidence type="ECO:0000259" key="1">
    <source>
        <dbReference type="Pfam" id="PF10128"/>
    </source>
</evidence>
<dbReference type="PANTHER" id="PTHR38658">
    <property type="entry name" value="OXPP CYCLE PROTEIN OPCA-RELATED"/>
    <property type="match status" value="1"/>
</dbReference>
<keyword evidence="4" id="KW-1185">Reference proteome</keyword>
<feature type="domain" description="Glucose-6-phosphate dehydrogenase assembly protein OpcA N-terminal" evidence="1">
    <location>
        <begin position="53"/>
        <end position="158"/>
    </location>
</feature>
<organism evidence="3 4">
    <name type="scientific">Parenemella sanctibonifatiensis</name>
    <dbReference type="NCBI Taxonomy" id="2016505"/>
    <lineage>
        <taxon>Bacteria</taxon>
        <taxon>Bacillati</taxon>
        <taxon>Actinomycetota</taxon>
        <taxon>Actinomycetes</taxon>
        <taxon>Propionibacteriales</taxon>
        <taxon>Propionibacteriaceae</taxon>
        <taxon>Parenemella</taxon>
    </lineage>
</organism>
<dbReference type="PANTHER" id="PTHR38658:SF1">
    <property type="entry name" value="OXPP CYCLE PROTEIN OPCA-RELATED"/>
    <property type="match status" value="1"/>
</dbReference>
<comment type="caution">
    <text evidence="3">The sequence shown here is derived from an EMBL/GenBank/DDBJ whole genome shotgun (WGS) entry which is preliminary data.</text>
</comment>
<dbReference type="AlphaFoldDB" id="A0A255EEA3"/>
<dbReference type="OrthoDB" id="128564at2"/>
<dbReference type="RefSeq" id="WP_094454874.1">
    <property type="nucleotide sequence ID" value="NZ_NMVJ01000008.1"/>
</dbReference>
<proteinExistence type="predicted"/>
<sequence>MIIELTDTTTADIAQAILEARAKLGNQANGMVLTLVLASNSRDYKDALDAALQASREHPSRILLVIQSTAKADRLNAEIRMGEDGPGEIITLRLSGELADHPQSVLLPLLLPDSPIALYWPGKAPEVLRDTALGSIATRRITDAQASAKPLDTLLERAKGYEPGDTDLTWTRLTRWRALLAASLDQCSTYKVNGGVIEAEKDNASAVLLAAWLEDKLGVDIDVVTSDGPAISAVRLSTVAGEIVIERDHDPLATYSIPGQPKRSVALARRPLTELLTEELRRMDPDDVYAAATQQLLKRAGSKKKKSTSAKD</sequence>